<reference evidence="1 2" key="1">
    <citation type="submission" date="2017-07" db="EMBL/GenBank/DDBJ databases">
        <title>Complete Genome Sequence of the cosmetic ferment Vitreoscilla filiformis (ATCC15551).</title>
        <authorList>
            <person name="Contreras S."/>
            <person name="Sagory-Zalkind P."/>
            <person name="Blanquart H."/>
            <person name="Iltis A."/>
            <person name="Morand S.C."/>
        </authorList>
    </citation>
    <scope>NUCLEOTIDE SEQUENCE [LARGE SCALE GENOMIC DNA]</scope>
    <source>
        <strain evidence="1 2">ATCC 15551</strain>
    </source>
</reference>
<evidence type="ECO:0000313" key="2">
    <source>
        <dbReference type="Proteomes" id="UP000199729"/>
    </source>
</evidence>
<protein>
    <submittedName>
        <fullName evidence="1">Uncharacterized protein</fullName>
    </submittedName>
</protein>
<proteinExistence type="predicted"/>
<dbReference type="AlphaFoldDB" id="A0A221KDG9"/>
<organism evidence="1 2">
    <name type="scientific">Vitreoscilla filiformis</name>
    <dbReference type="NCBI Taxonomy" id="63"/>
    <lineage>
        <taxon>Bacteria</taxon>
        <taxon>Pseudomonadati</taxon>
        <taxon>Pseudomonadota</taxon>
        <taxon>Betaproteobacteria</taxon>
        <taxon>Neisseriales</taxon>
        <taxon>Neisseriaceae</taxon>
        <taxon>Vitreoscilla</taxon>
    </lineage>
</organism>
<name>A0A221KDG9_VITFI</name>
<sequence length="95" mass="10770">MHIDLHSTVHRLHNTLDALETGSLRPDVVCARFRVASLQWPDLPERYENVLERLLQPLDMAITTGAAESCAYSQSTVIDGLRQWLNHAAALQQRH</sequence>
<dbReference type="EMBL" id="CP022423">
    <property type="protein sequence ID" value="ASM77009.1"/>
    <property type="molecule type" value="Genomic_DNA"/>
</dbReference>
<dbReference type="OrthoDB" id="8966078at2"/>
<evidence type="ECO:0000313" key="1">
    <source>
        <dbReference type="EMBL" id="ASM77009.1"/>
    </source>
</evidence>
<dbReference type="KEGG" id="vff:VITFI_CDS1231"/>
<accession>A0A221KDG9</accession>
<dbReference type="Proteomes" id="UP000199729">
    <property type="component" value="Chromosome"/>
</dbReference>
<keyword evidence="2" id="KW-1185">Reference proteome</keyword>
<gene>
    <name evidence="1" type="ORF">VITFI_CDS1231</name>
</gene>
<dbReference type="RefSeq" id="WP_089416222.1">
    <property type="nucleotide sequence ID" value="NZ_CP022423.1"/>
</dbReference>